<dbReference type="Gene3D" id="2.70.70.10">
    <property type="entry name" value="Glucose Permease (Domain IIA)"/>
    <property type="match status" value="1"/>
</dbReference>
<sequence>MPKRFNAALEKILPEKRIFLKSDSATRVVHLRPATQLGLFGGTTLLVGWAIISGALLAYDRIGGHSDSGTHSTLSAFETRLAAVAGERDARANEAKEAQLRFAVALDQVSKYQTELLAAQQQNRELAAGLDAVQQKLGTAMADAGEVAGPEMDLALNALNEKLRLTAEAREAADAAARLAKAEAASAKAEQEQMAARNEEIFTEIEDAALAAALPYQEMLASLNLDTDALLKTVDAEYSGQGGPLTQATVSTSGNAAISKTEARAKEIVVSLDQVNRYKIASNLLPLDMPVKSAFRYTSGFGARWGRAHKGIDLAGPVGTAILATGDGTVKFAGRQSGYGNVIIVEHALGTETRYAHLSKIRVQAGQKVSRGSQIGDMGNTGRSTGPHLHYEVRVNGEAVNPMSFIKAAQNVF</sequence>
<dbReference type="InterPro" id="IPR045974">
    <property type="entry name" value="DUF5930"/>
</dbReference>
<dbReference type="InterPro" id="IPR011055">
    <property type="entry name" value="Dup_hybrid_motif"/>
</dbReference>
<evidence type="ECO:0000259" key="3">
    <source>
        <dbReference type="Pfam" id="PF01551"/>
    </source>
</evidence>
<protein>
    <submittedName>
        <fullName evidence="5">M23 family metallopeptidase</fullName>
    </submittedName>
</protein>
<proteinExistence type="predicted"/>
<dbReference type="PANTHER" id="PTHR21666:SF270">
    <property type="entry name" value="MUREIN HYDROLASE ACTIVATOR ENVC"/>
    <property type="match status" value="1"/>
</dbReference>
<accession>A0A533IB01</accession>
<dbReference type="Pfam" id="PF01551">
    <property type="entry name" value="Peptidase_M23"/>
    <property type="match status" value="1"/>
</dbReference>
<reference evidence="5 6" key="1">
    <citation type="journal article" date="2017" name="Nat. Commun.">
        <title>In situ click chemistry generation of cyclooxygenase-2 inhibitors.</title>
        <authorList>
            <person name="Bhardwaj A."/>
            <person name="Kaur J."/>
            <person name="Wuest M."/>
            <person name="Wuest F."/>
        </authorList>
    </citation>
    <scope>NUCLEOTIDE SEQUENCE [LARGE SCALE GENOMIC DNA]</scope>
    <source>
        <strain evidence="5">S2_012_000_R3_94</strain>
    </source>
</reference>
<dbReference type="FunFam" id="2.70.70.10:FF:000006">
    <property type="entry name" value="M23 family peptidase"/>
    <property type="match status" value="1"/>
</dbReference>
<feature type="transmembrane region" description="Helical" evidence="2">
    <location>
        <begin position="37"/>
        <end position="59"/>
    </location>
</feature>
<keyword evidence="2" id="KW-0472">Membrane</keyword>
<dbReference type="InterPro" id="IPR050570">
    <property type="entry name" value="Cell_wall_metabolism_enzyme"/>
</dbReference>
<keyword evidence="1" id="KW-0175">Coiled coil</keyword>
<dbReference type="PANTHER" id="PTHR21666">
    <property type="entry name" value="PEPTIDASE-RELATED"/>
    <property type="match status" value="1"/>
</dbReference>
<dbReference type="InterPro" id="IPR016047">
    <property type="entry name" value="M23ase_b-sheet_dom"/>
</dbReference>
<dbReference type="AlphaFoldDB" id="A0A533IB01"/>
<dbReference type="SUPFAM" id="SSF51261">
    <property type="entry name" value="Duplicated hybrid motif"/>
    <property type="match status" value="1"/>
</dbReference>
<name>A0A533IB01_PARDE</name>
<feature type="domain" description="DUF5930" evidence="4">
    <location>
        <begin position="151"/>
        <end position="296"/>
    </location>
</feature>
<organism evidence="5 6">
    <name type="scientific">Paracoccus denitrificans</name>
    <dbReference type="NCBI Taxonomy" id="266"/>
    <lineage>
        <taxon>Bacteria</taxon>
        <taxon>Pseudomonadati</taxon>
        <taxon>Pseudomonadota</taxon>
        <taxon>Alphaproteobacteria</taxon>
        <taxon>Rhodobacterales</taxon>
        <taxon>Paracoccaceae</taxon>
        <taxon>Paracoccus</taxon>
    </lineage>
</organism>
<dbReference type="EMBL" id="VAFL01000003">
    <property type="protein sequence ID" value="TKW67687.1"/>
    <property type="molecule type" value="Genomic_DNA"/>
</dbReference>
<feature type="coiled-coil region" evidence="1">
    <location>
        <begin position="165"/>
        <end position="199"/>
    </location>
</feature>
<evidence type="ECO:0000256" key="1">
    <source>
        <dbReference type="SAM" id="Coils"/>
    </source>
</evidence>
<dbReference type="Pfam" id="PF19353">
    <property type="entry name" value="DUF5930"/>
    <property type="match status" value="2"/>
</dbReference>
<dbReference type="CDD" id="cd12797">
    <property type="entry name" value="M23_peptidase"/>
    <property type="match status" value="1"/>
</dbReference>
<dbReference type="Proteomes" id="UP000315344">
    <property type="component" value="Unassembled WGS sequence"/>
</dbReference>
<gene>
    <name evidence="5" type="ORF">DI616_05055</name>
</gene>
<dbReference type="GO" id="GO:0004222">
    <property type="term" value="F:metalloendopeptidase activity"/>
    <property type="evidence" value="ECO:0007669"/>
    <property type="project" value="TreeGrafter"/>
</dbReference>
<evidence type="ECO:0000256" key="2">
    <source>
        <dbReference type="SAM" id="Phobius"/>
    </source>
</evidence>
<keyword evidence="2" id="KW-0812">Transmembrane</keyword>
<keyword evidence="2" id="KW-1133">Transmembrane helix</keyword>
<evidence type="ECO:0000313" key="6">
    <source>
        <dbReference type="Proteomes" id="UP000315344"/>
    </source>
</evidence>
<feature type="domain" description="DUF5930" evidence="4">
    <location>
        <begin position="3"/>
        <end position="144"/>
    </location>
</feature>
<evidence type="ECO:0000259" key="4">
    <source>
        <dbReference type="Pfam" id="PF19353"/>
    </source>
</evidence>
<evidence type="ECO:0000313" key="5">
    <source>
        <dbReference type="EMBL" id="TKW67687.1"/>
    </source>
</evidence>
<feature type="domain" description="M23ase beta-sheet core" evidence="3">
    <location>
        <begin position="308"/>
        <end position="402"/>
    </location>
</feature>
<comment type="caution">
    <text evidence="5">The sequence shown here is derived from an EMBL/GenBank/DDBJ whole genome shotgun (WGS) entry which is preliminary data.</text>
</comment>